<dbReference type="EMBL" id="BKCJ011428391">
    <property type="protein sequence ID" value="GFD32811.1"/>
    <property type="molecule type" value="Genomic_DNA"/>
</dbReference>
<accession>A0A699VHQ5</accession>
<evidence type="ECO:0008006" key="2">
    <source>
        <dbReference type="Google" id="ProtNLM"/>
    </source>
</evidence>
<name>A0A699VHQ5_TANCI</name>
<feature type="non-terminal residue" evidence="1">
    <location>
        <position position="1"/>
    </location>
</feature>
<sequence length="105" mass="11899">KRAKDTQYFKDMVMLSEARDRGVQLDAKAEAFLAGIEYTEPLDGPLAITTTTAFQVEHEDGYDSDANLDLIETKDSLTPQLESCKLELKNLEWNKVKLESDQLFV</sequence>
<protein>
    <recommendedName>
        <fullName evidence="2">Retrovirus-related Pol polyprotein from transposon TNT 1-94</fullName>
    </recommendedName>
</protein>
<proteinExistence type="predicted"/>
<evidence type="ECO:0000313" key="1">
    <source>
        <dbReference type="EMBL" id="GFD32811.1"/>
    </source>
</evidence>
<gene>
    <name evidence="1" type="ORF">Tci_904780</name>
</gene>
<comment type="caution">
    <text evidence="1">The sequence shown here is derived from an EMBL/GenBank/DDBJ whole genome shotgun (WGS) entry which is preliminary data.</text>
</comment>
<dbReference type="AlphaFoldDB" id="A0A699VHQ5"/>
<organism evidence="1">
    <name type="scientific">Tanacetum cinerariifolium</name>
    <name type="common">Dalmatian daisy</name>
    <name type="synonym">Chrysanthemum cinerariifolium</name>
    <dbReference type="NCBI Taxonomy" id="118510"/>
    <lineage>
        <taxon>Eukaryota</taxon>
        <taxon>Viridiplantae</taxon>
        <taxon>Streptophyta</taxon>
        <taxon>Embryophyta</taxon>
        <taxon>Tracheophyta</taxon>
        <taxon>Spermatophyta</taxon>
        <taxon>Magnoliopsida</taxon>
        <taxon>eudicotyledons</taxon>
        <taxon>Gunneridae</taxon>
        <taxon>Pentapetalae</taxon>
        <taxon>asterids</taxon>
        <taxon>campanulids</taxon>
        <taxon>Asterales</taxon>
        <taxon>Asteraceae</taxon>
        <taxon>Asteroideae</taxon>
        <taxon>Anthemideae</taxon>
        <taxon>Anthemidinae</taxon>
        <taxon>Tanacetum</taxon>
    </lineage>
</organism>
<reference evidence="1" key="1">
    <citation type="journal article" date="2019" name="Sci. Rep.">
        <title>Draft genome of Tanacetum cinerariifolium, the natural source of mosquito coil.</title>
        <authorList>
            <person name="Yamashiro T."/>
            <person name="Shiraishi A."/>
            <person name="Satake H."/>
            <person name="Nakayama K."/>
        </authorList>
    </citation>
    <scope>NUCLEOTIDE SEQUENCE</scope>
</reference>